<dbReference type="InterPro" id="IPR050766">
    <property type="entry name" value="Bact_Lucif_Oxidored"/>
</dbReference>
<comment type="caution">
    <text evidence="4">The sequence shown here is derived from an EMBL/GenBank/DDBJ whole genome shotgun (WGS) entry which is preliminary data.</text>
</comment>
<gene>
    <name evidence="4" type="ORF">Kpho01_43750</name>
</gene>
<sequence length="376" mass="40834">MRFGVSFLPDSSPETKSPADYYREVLDLCRLADESGLDYVKMTEHYLHPYGGYCPSPLTFLAAVAARTRRIRLITGCTLPVFHHPVKLASYIAMVDAISGGRLEVGFARAYLPHEFQAFQVPMDGSRQRFEATVAAVHRLLTEERVTEDTPYFAFRDATVLPRPTQAPRPPFWVAAVQTPESFDRIGRAGHGLLITPTGREFDTTLTARYRASFAAHHPDGTPRVMASLPLLVAETDQKARELADPHLNEYLRVWASALGTWDETVSTDYAQYTGLGHVVRTLTARDLRATGTAFVGSPEHVADQIGRFQERAGVDGILWQADFGGFGGTDALRSVELFADQVRPRLDALAATAATDGAAVAAGAAGAAPTAGADA</sequence>
<evidence type="ECO:0000313" key="4">
    <source>
        <dbReference type="EMBL" id="GLW56364.1"/>
    </source>
</evidence>
<dbReference type="InterPro" id="IPR011251">
    <property type="entry name" value="Luciferase-like_dom"/>
</dbReference>
<evidence type="ECO:0000256" key="1">
    <source>
        <dbReference type="ARBA" id="ARBA00023002"/>
    </source>
</evidence>
<feature type="domain" description="Luciferase-like" evidence="3">
    <location>
        <begin position="1"/>
        <end position="315"/>
    </location>
</feature>
<name>A0A9W6PHQ4_9ACTN</name>
<dbReference type="Proteomes" id="UP001165143">
    <property type="component" value="Unassembled WGS sequence"/>
</dbReference>
<keyword evidence="2" id="KW-0503">Monooxygenase</keyword>
<dbReference type="GO" id="GO:0016705">
    <property type="term" value="F:oxidoreductase activity, acting on paired donors, with incorporation or reduction of molecular oxygen"/>
    <property type="evidence" value="ECO:0007669"/>
    <property type="project" value="InterPro"/>
</dbReference>
<dbReference type="PANTHER" id="PTHR30137:SF8">
    <property type="entry name" value="BLR5498 PROTEIN"/>
    <property type="match status" value="1"/>
</dbReference>
<dbReference type="PANTHER" id="PTHR30137">
    <property type="entry name" value="LUCIFERASE-LIKE MONOOXYGENASE"/>
    <property type="match status" value="1"/>
</dbReference>
<evidence type="ECO:0000259" key="3">
    <source>
        <dbReference type="Pfam" id="PF00296"/>
    </source>
</evidence>
<dbReference type="AlphaFoldDB" id="A0A9W6PHQ4"/>
<keyword evidence="1" id="KW-0560">Oxidoreductase</keyword>
<dbReference type="GO" id="GO:0004497">
    <property type="term" value="F:monooxygenase activity"/>
    <property type="evidence" value="ECO:0007669"/>
    <property type="project" value="UniProtKB-KW"/>
</dbReference>
<protein>
    <submittedName>
        <fullName evidence="4">Luciferase</fullName>
    </submittedName>
</protein>
<organism evidence="4 5">
    <name type="scientific">Kitasatospora phosalacinea</name>
    <dbReference type="NCBI Taxonomy" id="2065"/>
    <lineage>
        <taxon>Bacteria</taxon>
        <taxon>Bacillati</taxon>
        <taxon>Actinomycetota</taxon>
        <taxon>Actinomycetes</taxon>
        <taxon>Kitasatosporales</taxon>
        <taxon>Streptomycetaceae</taxon>
        <taxon>Kitasatospora</taxon>
    </lineage>
</organism>
<dbReference type="GO" id="GO:0005829">
    <property type="term" value="C:cytosol"/>
    <property type="evidence" value="ECO:0007669"/>
    <property type="project" value="TreeGrafter"/>
</dbReference>
<evidence type="ECO:0000256" key="2">
    <source>
        <dbReference type="ARBA" id="ARBA00023033"/>
    </source>
</evidence>
<dbReference type="Pfam" id="PF00296">
    <property type="entry name" value="Bac_luciferase"/>
    <property type="match status" value="1"/>
</dbReference>
<evidence type="ECO:0000313" key="5">
    <source>
        <dbReference type="Proteomes" id="UP001165143"/>
    </source>
</evidence>
<dbReference type="InterPro" id="IPR036661">
    <property type="entry name" value="Luciferase-like_sf"/>
</dbReference>
<dbReference type="RefSeq" id="WP_051778261.1">
    <property type="nucleotide sequence ID" value="NZ_BSRX01000026.1"/>
</dbReference>
<dbReference type="SUPFAM" id="SSF51679">
    <property type="entry name" value="Bacterial luciferase-like"/>
    <property type="match status" value="1"/>
</dbReference>
<reference evidence="4" key="1">
    <citation type="submission" date="2023-02" db="EMBL/GenBank/DDBJ databases">
        <title>Kitasatospora phosalacinea NBRC 14362.</title>
        <authorList>
            <person name="Ichikawa N."/>
            <person name="Sato H."/>
            <person name="Tonouchi N."/>
        </authorList>
    </citation>
    <scope>NUCLEOTIDE SEQUENCE</scope>
    <source>
        <strain evidence="4">NBRC 14362</strain>
    </source>
</reference>
<dbReference type="EMBL" id="BSRX01000026">
    <property type="protein sequence ID" value="GLW56364.1"/>
    <property type="molecule type" value="Genomic_DNA"/>
</dbReference>
<dbReference type="Gene3D" id="3.20.20.30">
    <property type="entry name" value="Luciferase-like domain"/>
    <property type="match status" value="1"/>
</dbReference>
<accession>A0A9W6PHQ4</accession>
<proteinExistence type="predicted"/>
<dbReference type="OrthoDB" id="7903015at2"/>